<keyword evidence="2" id="KW-0732">Signal</keyword>
<dbReference type="PANTHER" id="PTHR10913:SF45">
    <property type="entry name" value="FOLLISTATIN, ISOFORM A-RELATED"/>
    <property type="match status" value="1"/>
</dbReference>
<dbReference type="GO" id="GO:0030154">
    <property type="term" value="P:cell differentiation"/>
    <property type="evidence" value="ECO:0007669"/>
    <property type="project" value="TreeGrafter"/>
</dbReference>
<feature type="domain" description="Follistatin-like" evidence="8">
    <location>
        <begin position="279"/>
        <end position="301"/>
    </location>
</feature>
<feature type="domain" description="Follistatin-like" evidence="8">
    <location>
        <begin position="362"/>
        <end position="387"/>
    </location>
</feature>
<protein>
    <submittedName>
        <fullName evidence="10">Kazal-type serine protease inhibitor domain protein</fullName>
    </submittedName>
</protein>
<sequence>MLQTKQHVPFLNMESKSVWDIATMDETSSFGSLRGTITFVCRLLATFQINLLYCDLAHTSLAANGTCFTQRLPNGNCVDVIPKINTKKECCDRGGFFLNRLLTQTEYLRDQLIYARGSPNCVEACQEFYQATCEGYSCPEGHTCQVLHRQPTCICRPHCELSDYQSGPICTANLEQFSNRCELKRAQCESRTTGSEEIPCSNRPQRCAPKRIDDHLPHLSTDLLISQPNSAPWWITWPSSFLSRKRDTFRMERFARQHRDAHLSDVTDDEAELSDQLNDELSCPAGEYCMLRQVDGLARCVIWPGISTSPSVPCKFGASPSGPFCAVDNRTYADGCELRLAGIHNQLELRVAYQGECRADATCGNVQCTRAGMTCRPHHLTGQPVCLDCSHLPNDCNPSVWPRDSETDSQEQPKWNWSEGDPVWNKTTNTKGWPTACGSNRRVYANTCFLHVINCMSRKFVGLQQPSFCVDAN</sequence>
<evidence type="ECO:0000313" key="11">
    <source>
        <dbReference type="Proteomes" id="UP000748531"/>
    </source>
</evidence>
<keyword evidence="5" id="KW-1015">Disulfide bond</keyword>
<evidence type="ECO:0000256" key="6">
    <source>
        <dbReference type="ARBA" id="ARBA00023180"/>
    </source>
</evidence>
<dbReference type="Pfam" id="PF07648">
    <property type="entry name" value="Kazal_2"/>
    <property type="match status" value="3"/>
</dbReference>
<accession>A0A8J4TML0</accession>
<keyword evidence="3" id="KW-0677">Repeat</keyword>
<dbReference type="Gene3D" id="3.30.60.30">
    <property type="match status" value="2"/>
</dbReference>
<dbReference type="InterPro" id="IPR036058">
    <property type="entry name" value="Kazal_dom_sf"/>
</dbReference>
<dbReference type="SMART" id="SM00280">
    <property type="entry name" value="KAZAL"/>
    <property type="match status" value="1"/>
</dbReference>
<name>A0A8J4TML0_9TREM</name>
<evidence type="ECO:0000259" key="8">
    <source>
        <dbReference type="SMART" id="SM00274"/>
    </source>
</evidence>
<evidence type="ECO:0000256" key="1">
    <source>
        <dbReference type="ARBA" id="ARBA00022690"/>
    </source>
</evidence>
<evidence type="ECO:0000259" key="9">
    <source>
        <dbReference type="SMART" id="SM00280"/>
    </source>
</evidence>
<feature type="domain" description="Kazal-like" evidence="9">
    <location>
        <begin position="313"/>
        <end position="357"/>
    </location>
</feature>
<dbReference type="GO" id="GO:0004867">
    <property type="term" value="F:serine-type endopeptidase inhibitor activity"/>
    <property type="evidence" value="ECO:0007669"/>
    <property type="project" value="UniProtKB-KW"/>
</dbReference>
<dbReference type="PANTHER" id="PTHR10913">
    <property type="entry name" value="FOLLISTATIN-RELATED"/>
    <property type="match status" value="1"/>
</dbReference>
<evidence type="ECO:0000256" key="7">
    <source>
        <dbReference type="SAM" id="MobiDB-lite"/>
    </source>
</evidence>
<dbReference type="CDD" id="cd00104">
    <property type="entry name" value="KAZAL_FS"/>
    <property type="match status" value="1"/>
</dbReference>
<evidence type="ECO:0000313" key="10">
    <source>
        <dbReference type="EMBL" id="KAF5405342.1"/>
    </source>
</evidence>
<dbReference type="InterPro" id="IPR002350">
    <property type="entry name" value="Kazal_dom"/>
</dbReference>
<reference evidence="10" key="1">
    <citation type="submission" date="2019-05" db="EMBL/GenBank/DDBJ databases">
        <title>Annotation for the trematode Paragonimus heterotremus.</title>
        <authorList>
            <person name="Choi Y.-J."/>
        </authorList>
    </citation>
    <scope>NUCLEOTIDE SEQUENCE</scope>
    <source>
        <strain evidence="10">LC</strain>
    </source>
</reference>
<proteinExistence type="predicted"/>
<dbReference type="Gene3D" id="3.90.290.10">
    <property type="entry name" value="TGF-beta binding (TB) domain"/>
    <property type="match status" value="1"/>
</dbReference>
<dbReference type="InterPro" id="IPR036773">
    <property type="entry name" value="TB_dom_sf"/>
</dbReference>
<gene>
    <name evidence="10" type="ORF">PHET_01159</name>
</gene>
<dbReference type="Proteomes" id="UP000748531">
    <property type="component" value="Unassembled WGS sequence"/>
</dbReference>
<comment type="caution">
    <text evidence="10">The sequence shown here is derived from an EMBL/GenBank/DDBJ whole genome shotgun (WGS) entry which is preliminary data.</text>
</comment>
<keyword evidence="11" id="KW-1185">Reference proteome</keyword>
<keyword evidence="4" id="KW-0722">Serine protease inhibitor</keyword>
<keyword evidence="1" id="KW-0646">Protease inhibitor</keyword>
<dbReference type="InterPro" id="IPR003645">
    <property type="entry name" value="Fol_N"/>
</dbReference>
<dbReference type="AlphaFoldDB" id="A0A8J4TML0"/>
<dbReference type="SUPFAM" id="SSF100895">
    <property type="entry name" value="Kazal-type serine protease inhibitors"/>
    <property type="match status" value="2"/>
</dbReference>
<dbReference type="OrthoDB" id="6614329at2759"/>
<dbReference type="GO" id="GO:0005576">
    <property type="term" value="C:extracellular region"/>
    <property type="evidence" value="ECO:0007669"/>
    <property type="project" value="TreeGrafter"/>
</dbReference>
<evidence type="ECO:0000256" key="4">
    <source>
        <dbReference type="ARBA" id="ARBA00022900"/>
    </source>
</evidence>
<evidence type="ECO:0000256" key="2">
    <source>
        <dbReference type="ARBA" id="ARBA00022729"/>
    </source>
</evidence>
<evidence type="ECO:0000256" key="3">
    <source>
        <dbReference type="ARBA" id="ARBA00022737"/>
    </source>
</evidence>
<dbReference type="InterPro" id="IPR050653">
    <property type="entry name" value="Prot_Inhib_GrowthFact_Antg"/>
</dbReference>
<feature type="region of interest" description="Disordered" evidence="7">
    <location>
        <begin position="401"/>
        <end position="421"/>
    </location>
</feature>
<organism evidence="10 11">
    <name type="scientific">Paragonimus heterotremus</name>
    <dbReference type="NCBI Taxonomy" id="100268"/>
    <lineage>
        <taxon>Eukaryota</taxon>
        <taxon>Metazoa</taxon>
        <taxon>Spiralia</taxon>
        <taxon>Lophotrochozoa</taxon>
        <taxon>Platyhelminthes</taxon>
        <taxon>Trematoda</taxon>
        <taxon>Digenea</taxon>
        <taxon>Plagiorchiida</taxon>
        <taxon>Troglotremata</taxon>
        <taxon>Troglotrematidae</taxon>
        <taxon>Paragonimus</taxon>
    </lineage>
</organism>
<dbReference type="EMBL" id="LUCH01000363">
    <property type="protein sequence ID" value="KAF5405342.1"/>
    <property type="molecule type" value="Genomic_DNA"/>
</dbReference>
<dbReference type="SMART" id="SM00274">
    <property type="entry name" value="FOLN"/>
    <property type="match status" value="3"/>
</dbReference>
<keyword evidence="6" id="KW-0325">Glycoprotein</keyword>
<evidence type="ECO:0000256" key="5">
    <source>
        <dbReference type="ARBA" id="ARBA00023157"/>
    </source>
</evidence>
<feature type="domain" description="Follistatin-like" evidence="8">
    <location>
        <begin position="132"/>
        <end position="154"/>
    </location>
</feature>